<organism evidence="2 3">
    <name type="scientific">Lachnellula arida</name>
    <dbReference type="NCBI Taxonomy" id="1316785"/>
    <lineage>
        <taxon>Eukaryota</taxon>
        <taxon>Fungi</taxon>
        <taxon>Dikarya</taxon>
        <taxon>Ascomycota</taxon>
        <taxon>Pezizomycotina</taxon>
        <taxon>Leotiomycetes</taxon>
        <taxon>Helotiales</taxon>
        <taxon>Lachnaceae</taxon>
        <taxon>Lachnellula</taxon>
    </lineage>
</organism>
<protein>
    <submittedName>
        <fullName evidence="2">Heterokaryon incompatibility protein 6, OR allele</fullName>
    </submittedName>
</protein>
<evidence type="ECO:0000313" key="2">
    <source>
        <dbReference type="EMBL" id="TVY15911.1"/>
    </source>
</evidence>
<proteinExistence type="predicted"/>
<dbReference type="OrthoDB" id="3598674at2759"/>
<name>A0A8T9B951_9HELO</name>
<accession>A0A8T9B951</accession>
<dbReference type="EMBL" id="QGMF01000434">
    <property type="protein sequence ID" value="TVY15911.1"/>
    <property type="molecule type" value="Genomic_DNA"/>
</dbReference>
<dbReference type="InterPro" id="IPR010730">
    <property type="entry name" value="HET"/>
</dbReference>
<gene>
    <name evidence="2" type="primary">het-6_3</name>
    <name evidence="2" type="ORF">LARI1_G005894</name>
</gene>
<dbReference type="PANTHER" id="PTHR24148">
    <property type="entry name" value="ANKYRIN REPEAT DOMAIN-CONTAINING PROTEIN 39 HOMOLOG-RELATED"/>
    <property type="match status" value="1"/>
</dbReference>
<evidence type="ECO:0000259" key="1">
    <source>
        <dbReference type="Pfam" id="PF06985"/>
    </source>
</evidence>
<sequence>MEEPPAYHYEPITHAKEIRLLEIAPGPDDDPILCSIAHFSFENTAQEQYFALSYEWGSEDEPRRHIFLNGYTVLVRGNLWQALWHLRKRAGCRDVTCESDVITYGASAAWLCRSKIWIDALCVNQFDTAERNHQVRLMAQIYRNAKEVLVWLGPFVNLAESKELNYVYRRSMIAIESYRGRGDLSDLVQLKTRSPLLNALRVLGALLERPYWQRIWIIQEIALASKFALLCGEFWIDPVILDIFRHFSEQDTDALEDYSSYCLEVDLAGPKEYMLINVRGSNQHVPDFSQMEKLAIQWERMQHRHDAENDMKVIMRFPRDVRTIIRSKGFIITRHRQSKQNTLQDLLWSYQGSSCSDPRDKIYGLLGLALDCQNEELEVDYSKSLFEIYKDVVNFYSKSYSSLQSPYMPHVVRFSQLLQRIFGSMYELEEAVAKHPKETNGALELIKARGIILGNVSRLKRFPDPGQEAGSTSTDTGTSSSEFLDLMERVITIDPNVSNAFHASTKEQRETTAQIDTSQTQEHSRFLNFKLESGRAGIISANARKGDVICQFLGCDICAVLRRSADCPRYSVVGRAMVQKSRLESRLEESCSWDELKWRENSHCIPGLNEDFGWPPDKTINLELDIITLLQLTR</sequence>
<dbReference type="PANTHER" id="PTHR24148:SF73">
    <property type="entry name" value="HET DOMAIN PROTEIN (AFU_ORTHOLOGUE AFUA_8G01020)"/>
    <property type="match status" value="1"/>
</dbReference>
<dbReference type="Proteomes" id="UP000469559">
    <property type="component" value="Unassembled WGS sequence"/>
</dbReference>
<comment type="caution">
    <text evidence="2">The sequence shown here is derived from an EMBL/GenBank/DDBJ whole genome shotgun (WGS) entry which is preliminary data.</text>
</comment>
<evidence type="ECO:0000313" key="3">
    <source>
        <dbReference type="Proteomes" id="UP000469559"/>
    </source>
</evidence>
<dbReference type="AlphaFoldDB" id="A0A8T9B951"/>
<dbReference type="Pfam" id="PF06985">
    <property type="entry name" value="HET"/>
    <property type="match status" value="1"/>
</dbReference>
<keyword evidence="3" id="KW-1185">Reference proteome</keyword>
<dbReference type="InterPro" id="IPR052895">
    <property type="entry name" value="HetReg/Transcr_Mod"/>
</dbReference>
<reference evidence="2 3" key="1">
    <citation type="submission" date="2018-05" db="EMBL/GenBank/DDBJ databases">
        <title>Whole genome sequencing for identification of molecular markers to develop diagnostic detection tools for the regulated plant pathogen Lachnellula willkommii.</title>
        <authorList>
            <person name="Giroux E."/>
            <person name="Bilodeau G."/>
        </authorList>
    </citation>
    <scope>NUCLEOTIDE SEQUENCE [LARGE SCALE GENOMIC DNA]</scope>
    <source>
        <strain evidence="2 3">CBS 203.66</strain>
    </source>
</reference>
<feature type="domain" description="Heterokaryon incompatibility" evidence="1">
    <location>
        <begin position="49"/>
        <end position="220"/>
    </location>
</feature>